<feature type="compositionally biased region" description="Polar residues" evidence="1">
    <location>
        <begin position="283"/>
        <end position="294"/>
    </location>
</feature>
<accession>A0A7W2IAE1</accession>
<dbReference type="EMBL" id="JACEZT010000002">
    <property type="protein sequence ID" value="MBA5636164.1"/>
    <property type="molecule type" value="Genomic_DNA"/>
</dbReference>
<feature type="compositionally biased region" description="Basic and acidic residues" evidence="1">
    <location>
        <begin position="248"/>
        <end position="264"/>
    </location>
</feature>
<feature type="region of interest" description="Disordered" evidence="1">
    <location>
        <begin position="237"/>
        <end position="302"/>
    </location>
</feature>
<keyword evidence="3" id="KW-1185">Reference proteome</keyword>
<dbReference type="Proteomes" id="UP000534388">
    <property type="component" value="Unassembled WGS sequence"/>
</dbReference>
<dbReference type="RefSeq" id="WP_182160321.1">
    <property type="nucleotide sequence ID" value="NZ_JACEZT010000002.1"/>
</dbReference>
<organism evidence="2 3">
    <name type="scientific">Rugamonas brunnea</name>
    <dbReference type="NCBI Taxonomy" id="2758569"/>
    <lineage>
        <taxon>Bacteria</taxon>
        <taxon>Pseudomonadati</taxon>
        <taxon>Pseudomonadota</taxon>
        <taxon>Betaproteobacteria</taxon>
        <taxon>Burkholderiales</taxon>
        <taxon>Oxalobacteraceae</taxon>
        <taxon>Telluria group</taxon>
        <taxon>Rugamonas</taxon>
    </lineage>
</organism>
<evidence type="ECO:0000313" key="2">
    <source>
        <dbReference type="EMBL" id="MBA5636164.1"/>
    </source>
</evidence>
<protein>
    <submittedName>
        <fullName evidence="2">Uncharacterized protein</fullName>
    </submittedName>
</protein>
<sequence>MMETKEVRVTNIYMDRENPRHEPMDGDPEMIAYLLQHEGVRALAKDIATKGSLSPLDMMALVPHPKIKGSFIPAEGNRRVCALKLLEDPERAPTETDKKYFRSLRDMMPKPIKLVEARVFKSKADARPWISIRHEGEQGGVGTKKWNAEQKARFNMEGSERANPNAQAAQLLEYAVEGGLITDDEKANIAVTTLTRYLTNPVFRDTVGLQNSRDLNITVPQDEFDRAVTRFLRDAGDKDSGVVSSRSSAEERKAYADKLRKDGDAPTTRGLPATPAAAANVGNKATSSSKPQRNNRGREHDKTVIPASFKAHISKDLVLKKIYDELRTLDANDFAFSAAYLLRALIEQTCVLYLKQESKGKALPKDLHLKVDAVEKLLEAEGVDDRIRKNLRVMVSKIDSAGSPDTLGHFVHGGAIPSKHDVFRTWDNISAAFAHIYMKLK</sequence>
<evidence type="ECO:0000313" key="3">
    <source>
        <dbReference type="Proteomes" id="UP000534388"/>
    </source>
</evidence>
<proteinExistence type="predicted"/>
<dbReference type="AlphaFoldDB" id="A0A7W2IAE1"/>
<gene>
    <name evidence="2" type="ORF">H3H37_03780</name>
</gene>
<evidence type="ECO:0000256" key="1">
    <source>
        <dbReference type="SAM" id="MobiDB-lite"/>
    </source>
</evidence>
<reference evidence="2 3" key="1">
    <citation type="submission" date="2020-07" db="EMBL/GenBank/DDBJ databases">
        <title>Novel species isolated from subtropical streams in China.</title>
        <authorList>
            <person name="Lu H."/>
        </authorList>
    </citation>
    <scope>NUCLEOTIDE SEQUENCE [LARGE SCALE GENOMIC DNA]</scope>
    <source>
        <strain evidence="2 3">LX20W</strain>
    </source>
</reference>
<comment type="caution">
    <text evidence="2">The sequence shown here is derived from an EMBL/GenBank/DDBJ whole genome shotgun (WGS) entry which is preliminary data.</text>
</comment>
<name>A0A7W2IAE1_9BURK</name>